<evidence type="ECO:0000313" key="2">
    <source>
        <dbReference type="EMBL" id="BAF60675.1"/>
    </source>
</evidence>
<sequence>MIPDFGLLDPLWLIIFINGEIVKAVQIPFLTVLLSLLGFLVAVVLSAVIAGAIAGTEPKKEGGAG</sequence>
<reference evidence="3" key="1">
    <citation type="journal article" date="2008" name="Genome Res.">
        <title>The genome of Pelotomaculum thermopropionicum reveals niche-associated evolution in anaerobic microbiota.</title>
        <authorList>
            <person name="Kosaka T."/>
            <person name="Kato S."/>
            <person name="Shimoyama T."/>
            <person name="Ishii S."/>
            <person name="Abe T."/>
            <person name="Watanabe K."/>
        </authorList>
    </citation>
    <scope>NUCLEOTIDE SEQUENCE [LARGE SCALE GENOMIC DNA]</scope>
    <source>
        <strain evidence="3">DSM 13744 / JCM 10971 / SI</strain>
    </source>
</reference>
<dbReference type="AlphaFoldDB" id="A5CZA6"/>
<keyword evidence="1" id="KW-1133">Transmembrane helix</keyword>
<dbReference type="Proteomes" id="UP000006556">
    <property type="component" value="Chromosome"/>
</dbReference>
<name>A5CZA6_PELTS</name>
<dbReference type="KEGG" id="pth:PTH_2494"/>
<keyword evidence="3" id="KW-1185">Reference proteome</keyword>
<dbReference type="STRING" id="370438.PTH_2494"/>
<keyword evidence="1" id="KW-0812">Transmembrane</keyword>
<dbReference type="EMBL" id="AP009389">
    <property type="protein sequence ID" value="BAF60675.1"/>
    <property type="molecule type" value="Genomic_DNA"/>
</dbReference>
<organism evidence="2 3">
    <name type="scientific">Pelotomaculum thermopropionicum (strain DSM 13744 / JCM 10971 / SI)</name>
    <dbReference type="NCBI Taxonomy" id="370438"/>
    <lineage>
        <taxon>Bacteria</taxon>
        <taxon>Bacillati</taxon>
        <taxon>Bacillota</taxon>
        <taxon>Clostridia</taxon>
        <taxon>Eubacteriales</taxon>
        <taxon>Desulfotomaculaceae</taxon>
        <taxon>Pelotomaculum</taxon>
    </lineage>
</organism>
<evidence type="ECO:0000313" key="3">
    <source>
        <dbReference type="Proteomes" id="UP000006556"/>
    </source>
</evidence>
<protein>
    <submittedName>
        <fullName evidence="2">Hypothetical membrane protein</fullName>
    </submittedName>
</protein>
<proteinExistence type="predicted"/>
<evidence type="ECO:0000256" key="1">
    <source>
        <dbReference type="SAM" id="Phobius"/>
    </source>
</evidence>
<accession>A5CZA6</accession>
<gene>
    <name evidence="2" type="ordered locus">PTH_2494</name>
</gene>
<feature type="transmembrane region" description="Helical" evidence="1">
    <location>
        <begin position="29"/>
        <end position="54"/>
    </location>
</feature>
<dbReference type="HOGENOM" id="CLU_2845945_0_0_9"/>
<keyword evidence="1" id="KW-0472">Membrane</keyword>